<evidence type="ECO:0000259" key="9">
    <source>
        <dbReference type="PROSITE" id="PS50011"/>
    </source>
</evidence>
<dbReference type="EMBL" id="JAFEUZ010000006">
    <property type="protein sequence ID" value="KAG5486720.1"/>
    <property type="molecule type" value="Genomic_DNA"/>
</dbReference>
<name>A0A836HM96_9TRYP</name>
<feature type="compositionally biased region" description="Low complexity" evidence="6">
    <location>
        <begin position="1385"/>
        <end position="1397"/>
    </location>
</feature>
<feature type="region of interest" description="Disordered" evidence="6">
    <location>
        <begin position="1234"/>
        <end position="1296"/>
    </location>
</feature>
<feature type="domain" description="Protein kinase" evidence="9">
    <location>
        <begin position="2645"/>
        <end position="2975"/>
    </location>
</feature>
<dbReference type="GO" id="GO:0004672">
    <property type="term" value="F:protein kinase activity"/>
    <property type="evidence" value="ECO:0007669"/>
    <property type="project" value="InterPro"/>
</dbReference>
<dbReference type="Pfam" id="PF00498">
    <property type="entry name" value="FHA"/>
    <property type="match status" value="1"/>
</dbReference>
<feature type="transmembrane region" description="Helical" evidence="7">
    <location>
        <begin position="219"/>
        <end position="239"/>
    </location>
</feature>
<dbReference type="Gene3D" id="2.60.200.20">
    <property type="match status" value="1"/>
</dbReference>
<feature type="transmembrane region" description="Helical" evidence="7">
    <location>
        <begin position="194"/>
        <end position="213"/>
    </location>
</feature>
<dbReference type="PANTHER" id="PTHR48016">
    <property type="entry name" value="MAP KINASE KINASE KINASE SSK2-RELATED-RELATED"/>
    <property type="match status" value="1"/>
</dbReference>
<feature type="region of interest" description="Disordered" evidence="6">
    <location>
        <begin position="2981"/>
        <end position="3008"/>
    </location>
</feature>
<dbReference type="RefSeq" id="XP_067181177.1">
    <property type="nucleotide sequence ID" value="XM_067325321.1"/>
</dbReference>
<feature type="compositionally biased region" description="Basic and acidic residues" evidence="6">
    <location>
        <begin position="1430"/>
        <end position="1443"/>
    </location>
</feature>
<feature type="compositionally biased region" description="Basic and acidic residues" evidence="6">
    <location>
        <begin position="3046"/>
        <end position="3056"/>
    </location>
</feature>
<gene>
    <name evidence="10" type="ORF">LSCM1_07974</name>
</gene>
<feature type="compositionally biased region" description="Low complexity" evidence="6">
    <location>
        <begin position="1900"/>
        <end position="1915"/>
    </location>
</feature>
<feature type="region of interest" description="Disordered" evidence="6">
    <location>
        <begin position="1869"/>
        <end position="2130"/>
    </location>
</feature>
<dbReference type="GeneID" id="92517833"/>
<feature type="region of interest" description="Disordered" evidence="6">
    <location>
        <begin position="2347"/>
        <end position="2381"/>
    </location>
</feature>
<feature type="compositionally biased region" description="Low complexity" evidence="6">
    <location>
        <begin position="105"/>
        <end position="115"/>
    </location>
</feature>
<dbReference type="InterPro" id="IPR017441">
    <property type="entry name" value="Protein_kinase_ATP_BS"/>
</dbReference>
<dbReference type="GO" id="GO:0005524">
    <property type="term" value="F:ATP binding"/>
    <property type="evidence" value="ECO:0007669"/>
    <property type="project" value="UniProtKB-UniRule"/>
</dbReference>
<feature type="compositionally biased region" description="Acidic residues" evidence="6">
    <location>
        <begin position="1573"/>
        <end position="1599"/>
    </location>
</feature>
<dbReference type="PROSITE" id="PS50006">
    <property type="entry name" value="FHA_DOMAIN"/>
    <property type="match status" value="1"/>
</dbReference>
<feature type="compositionally biased region" description="Basic residues" evidence="6">
    <location>
        <begin position="976"/>
        <end position="987"/>
    </location>
</feature>
<dbReference type="InterPro" id="IPR011009">
    <property type="entry name" value="Kinase-like_dom_sf"/>
</dbReference>
<feature type="compositionally biased region" description="Pro residues" evidence="6">
    <location>
        <begin position="1953"/>
        <end position="1962"/>
    </location>
</feature>
<evidence type="ECO:0000256" key="1">
    <source>
        <dbReference type="ARBA" id="ARBA00022679"/>
    </source>
</evidence>
<evidence type="ECO:0000256" key="5">
    <source>
        <dbReference type="PROSITE-ProRule" id="PRU10141"/>
    </source>
</evidence>
<keyword evidence="7" id="KW-0812">Transmembrane</keyword>
<dbReference type="InterPro" id="IPR000253">
    <property type="entry name" value="FHA_dom"/>
</dbReference>
<reference evidence="11" key="1">
    <citation type="journal article" date="2021" name="Microbiol. Resour. Announc.">
        <title>LGAAP: Leishmaniinae Genome Assembly and Annotation Pipeline.</title>
        <authorList>
            <person name="Almutairi H."/>
            <person name="Urbaniak M.D."/>
            <person name="Bates M.D."/>
            <person name="Jariyapan N."/>
            <person name="Kwakye-Nuako G."/>
            <person name="Thomaz-Soccol V."/>
            <person name="Al-Salem W.S."/>
            <person name="Dillon R.J."/>
            <person name="Bates P.A."/>
            <person name="Gatherer D."/>
        </authorList>
    </citation>
    <scope>NUCLEOTIDE SEQUENCE [LARGE SCALE GENOMIC DNA]</scope>
</reference>
<proteinExistence type="predicted"/>
<dbReference type="Proteomes" id="UP000673552">
    <property type="component" value="Unassembled WGS sequence"/>
</dbReference>
<dbReference type="PROSITE" id="PS00108">
    <property type="entry name" value="PROTEIN_KINASE_ST"/>
    <property type="match status" value="1"/>
</dbReference>
<feature type="compositionally biased region" description="Low complexity" evidence="6">
    <location>
        <begin position="3064"/>
        <end position="3089"/>
    </location>
</feature>
<feature type="compositionally biased region" description="Polar residues" evidence="6">
    <location>
        <begin position="2084"/>
        <end position="2095"/>
    </location>
</feature>
<sequence length="3089" mass="319687">MQLPQLRPALAGATGVGPRDTAADLAAVNDESSSGYENVEASRRLYDEGDGDAGAHSADYGGDQRRLSGMHNAPQPRSSVTGRHSVLEPRTSVAPLSFPSLSGAAPASCSNSAPADGTAAGHSASVPLPPVYAERLRDRMVHGCSPHRGAARADEPAEEAFAEDDDCRSDSCECLSLRRISAALLSTTPHIAPGFLLALIGVITGVLLFLPWSRNPVHVTLMVLSGVVGCVCGLVYYVAERRWRRRRRHAYDDASGSATVYCGAGGAPGWHEPSVYGSAAPQYYVHDADDEASSEAACCGSDTLSSCCCTAGCASRCIDRQHFRVVLPTVQLLLLGVFVLVSPQVMPTWTATTAPTSGLGGGAIVADGGAGLEARYGATLYPIEAVWKCSLLHAWMGMGFALPLLWSFLVGLAHMAVLLAQHQHAGPGTLLTLVAWMSVPLLCFTFLVCISRPRPALAQEQLQRQRLRVLAAGERGMGYSTNSGVGAGAPLPLLASLSISRGRDAFGATHPSMSYSGPSSVMPAAPARAASYSSHPFRPAVLPPPPVAAYSSVSYTQTPSVRRAGDTGVTRPTAGGYANLVRSRGVRAEAAQHCGASYGDSCTAMARGREADAQRAAPQHPVRPPYDAAAPFPAASVQQGAPLSEPELFAGSGVPLHNSPTSLAFSVDTPLPPPYMQARDPSASAYSPRSPPHAAREMRFESAHGPISAVGGARHLAAPAAATFPTSEDGAPSSVPPPLVSRQLDPPPHSPIASMRAGPAAVVSSLEPTPQSSRWQEQQQQHTHVQQTLAGGDEEARVLRGGAAATATAPIAPSPWKSLPQRDAVSAAAKKRRARYRSAAAAASAAGDEGCASGVAVADASLHGHGDGGEESDGELLLSDGASLEDTCAPYLVLDCAFVIVGVSPPLCRLLGTTVDAILFRRLPDVLVWLDVVEREAVMRLVSAVAQPLRTAARARGEQKCGTGGHPARKESASAKKGRRKKGRSRGNRHDDDAEGGVRHAAQYGDDPNHNVQAETAKQLQRPSDSEAFDDVAEGAPVRRVTLRGRCPYYANGSGCTRDSSTSEDGGLWRPPFALCFDVWAERLAAPAANAAGTSLRDPRFCVVGGGPLSPAPFAIILRRPLLHGLCDALPLPLALVHPRTGEVLCWNRYVARLTGCAAYDMLGTSAYSGFLYEAPPVTATTAASQEAFSSSGRHFPPTSPRAEPIPSAHRLQCLSNMTALGAATRIGTVPGGEVASHALSRPPVESTTPTTAALQHPSPHATSPAVLLLPGARPQRQHGGAGESSPPNADDLNGAFASTDLQRHCVAPLPGFFHVPFAGAATALASAELNFLGHDGGPAATDANGSRGARQSSTGSIGRNSFRISPPELPWSLAGRGGGGSGSGNDNASGSSAGARCLRPPPPPPPPLEGRLRGTSAYDEVAASATASDADKNKRGREHGGEGDDDVAGPLYRHGAAAVRGLLFRSTLRPLRGALCSEEAGVVENLLGGPLQMDMSALDAEHAGRNAAVAGEAGGEGRMFALEGRKASADHNSGSDDGGEAVLSERHLERRQQRRRRTGRRAAGARMRNSGCEEDSGAEDQSDMDDDDDDDDIPFDENDLSKGMAATVNGGLPFAATLEQLFATKSVLCNLGLDKESAGGPRRSAASTATTTATAAPGALLNSELLPQYSLREALEELAASDAPLLLTLSEPPVYATACASAEALLQERRLSHQRVSSMVSGERGYSRAPTLANNGGDCVSVLECCRGKSPPPPPQSSLLHRQRPQVPALWGDGSASLQFVAAVREAVESYRESIEEDASGYTDLLGLLSLSGERGCAAHSVPSSLTPAPVSCAPNAAAKPALTPDAVRQLRLLKCLSDQLMQATAAYNRTRQSMRSTTRRLTDDSVAGRMSPSPPSPSLSRGRSGAPAASDADAAQERRLKAHHPRSATTPLLDKAPPIRESLGTSARPSPLQPPPPPRNPSSTGEASRTAHQRQQGSHPRRRKPGEPPVSASTGGSGEQTRIYRDPNGISPSVASENASTAAPGAVGGNSSSSILNEPPPPPSNRGAKRSAAAVDNTGERSGPQNVGEAPVKSRPRHAAKPSTTSVPPSASGGSHVGARHSGRDGAAASTPALSTSIPPSESPEEAATLRNYGRTGEVRGSATFGNSPRGGAGVCRTTAATPATPAVTSPLNATSSAVAAGPLPAMATPCHHATGAGGSALDMATLQPELSSPLPRNDTILVRGDAASEDAAGGVGILCGLARSSSSAGIRLLSPSLAAAEMAELEASGSTDPRQQRPQQRGSPKSKSDAGIGNAATAGKRAQASPRHRSSAAHKRESSLDILPGASAGSGSFYGNGELIPTSNTVSPPAGAGAGGYGTTSPSPHPARPGSGSLSANANAAAAATAAVRSTPRRPGEGAVWAVLVSRDEATIPSCCLSVHLGEEFRLGRSSKCTAVVSDSFVSSTQFSIVRTVSASTTQELQSPSSGRGERGARRGKSFTVTLYDRSANGTYVNVKKLGKDKSCVLRDKALITFRLSTSQFFLGFVFMLTDERGVPLDDRTGIGGGSALCSLLDARLSPRPLTGRRNNASITGGGGKESGSSPNTVVASPISMSASTARRNTPRALSTPDNSSFASATPNGSRRAGAPRSGRHAHRETIEWKIGEEMLGKGGNAEVYLGINLTNGQLIAVKRVRLPTCAHGRDAEQDPEAKAILQQYRSLQEEINVLSKATHPNIVQYYGSSQNSTYFNILLEFVPGGSLRHLLDNFGALSPGVILSYLHQALEGLAYLHRHNIVHSDFKAANILITEKGKVKLTDFGTARLLNRPHATAAAAAARGGGDPPSGTLRATSGQRSDDAVSLGAGGTLRVAGTLRWMDPALFHNTHSIGAADGTAAEGAAGPSGRPGGPTKAGDIWSVGCTLIEMMSGEAPWFEYDFESEEQIVNLLTYTAEPPEIPECPECPDLVIVAQTCLRMHPSQRPTCEALLRIVEEAMARLQAQSVSPSASPSREVSQQQAMTPGGASGSGAAVRSISAAIDPPMEQSAGVASASLSTNLAASHVPAPADHRQAERVGRPSDSTPVSFAMGGDDAGSSAPASAFGAASSTAF</sequence>
<evidence type="ECO:0000256" key="7">
    <source>
        <dbReference type="SAM" id="Phobius"/>
    </source>
</evidence>
<keyword evidence="2 5" id="KW-0547">Nucleotide-binding</keyword>
<evidence type="ECO:0000259" key="8">
    <source>
        <dbReference type="PROSITE" id="PS50006"/>
    </source>
</evidence>
<dbReference type="SMART" id="SM00240">
    <property type="entry name" value="FHA"/>
    <property type="match status" value="1"/>
</dbReference>
<protein>
    <recommendedName>
        <fullName evidence="12">Protein kinase</fullName>
    </recommendedName>
</protein>
<evidence type="ECO:0000256" key="2">
    <source>
        <dbReference type="ARBA" id="ARBA00022741"/>
    </source>
</evidence>
<keyword evidence="3" id="KW-0418">Kinase</keyword>
<keyword evidence="7" id="KW-0472">Membrane</keyword>
<feature type="region of interest" description="Disordered" evidence="6">
    <location>
        <begin position="105"/>
        <end position="126"/>
    </location>
</feature>
<feature type="compositionally biased region" description="Low complexity" evidence="6">
    <location>
        <begin position="776"/>
        <end position="788"/>
    </location>
</feature>
<dbReference type="Gene3D" id="3.30.200.20">
    <property type="entry name" value="Phosphorylase Kinase, domain 1"/>
    <property type="match status" value="1"/>
</dbReference>
<dbReference type="SUPFAM" id="SSF56112">
    <property type="entry name" value="Protein kinase-like (PK-like)"/>
    <property type="match status" value="1"/>
</dbReference>
<evidence type="ECO:0000256" key="4">
    <source>
        <dbReference type="ARBA" id="ARBA00022840"/>
    </source>
</evidence>
<comment type="caution">
    <text evidence="10">The sequence shown here is derived from an EMBL/GenBank/DDBJ whole genome shotgun (WGS) entry which is preliminary data.</text>
</comment>
<feature type="compositionally biased region" description="Polar residues" evidence="6">
    <location>
        <begin position="1350"/>
        <end position="1364"/>
    </location>
</feature>
<feature type="region of interest" description="Disordered" evidence="6">
    <location>
        <begin position="678"/>
        <end position="697"/>
    </location>
</feature>
<feature type="compositionally biased region" description="Low complexity" evidence="6">
    <location>
        <begin position="2981"/>
        <end position="2994"/>
    </location>
</feature>
<dbReference type="Pfam" id="PF00069">
    <property type="entry name" value="Pkinase"/>
    <property type="match status" value="1"/>
</dbReference>
<dbReference type="InterPro" id="IPR000719">
    <property type="entry name" value="Prot_kinase_dom"/>
</dbReference>
<feature type="region of interest" description="Disordered" evidence="6">
    <location>
        <begin position="27"/>
        <end position="85"/>
    </location>
</feature>
<evidence type="ECO:0008006" key="12">
    <source>
        <dbReference type="Google" id="ProtNLM"/>
    </source>
</evidence>
<feature type="compositionally biased region" description="Polar residues" evidence="6">
    <location>
        <begin position="2582"/>
        <end position="2623"/>
    </location>
</feature>
<reference evidence="11" key="2">
    <citation type="journal article" date="2021" name="Sci. Data">
        <title>Chromosome-scale genome sequencing, assembly and annotation of six genomes from subfamily Leishmaniinae.</title>
        <authorList>
            <person name="Almutairi H."/>
            <person name="Urbaniak M.D."/>
            <person name="Bates M.D."/>
            <person name="Jariyapan N."/>
            <person name="Kwakye-Nuako G."/>
            <person name="Thomaz Soccol V."/>
            <person name="Al-Salem W.S."/>
            <person name="Dillon R.J."/>
            <person name="Bates P.A."/>
            <person name="Gatherer D."/>
        </authorList>
    </citation>
    <scope>NUCLEOTIDE SEQUENCE [LARGE SCALE GENOMIC DNA]</scope>
</reference>
<feature type="region of interest" description="Disordered" evidence="6">
    <location>
        <begin position="1340"/>
        <end position="1451"/>
    </location>
</feature>
<feature type="transmembrane region" description="Helical" evidence="7">
    <location>
        <begin position="430"/>
        <end position="448"/>
    </location>
</feature>
<dbReference type="InterPro" id="IPR008984">
    <property type="entry name" value="SMAD_FHA_dom_sf"/>
</dbReference>
<feature type="region of interest" description="Disordered" evidence="6">
    <location>
        <begin position="3039"/>
        <end position="3089"/>
    </location>
</feature>
<dbReference type="FunFam" id="3.30.200.20:FF:000956">
    <property type="entry name" value="Protein kinase, putative"/>
    <property type="match status" value="1"/>
</dbReference>
<dbReference type="SUPFAM" id="SSF49879">
    <property type="entry name" value="SMAD/FHA domain"/>
    <property type="match status" value="1"/>
</dbReference>
<feature type="region of interest" description="Disordered" evidence="6">
    <location>
        <begin position="1527"/>
        <end position="1605"/>
    </location>
</feature>
<organism evidence="10 11">
    <name type="scientific">Leishmania martiniquensis</name>
    <dbReference type="NCBI Taxonomy" id="1580590"/>
    <lineage>
        <taxon>Eukaryota</taxon>
        <taxon>Discoba</taxon>
        <taxon>Euglenozoa</taxon>
        <taxon>Kinetoplastea</taxon>
        <taxon>Metakinetoplastina</taxon>
        <taxon>Trypanosomatida</taxon>
        <taxon>Trypanosomatidae</taxon>
        <taxon>Leishmaniinae</taxon>
        <taxon>Leishmania</taxon>
    </lineage>
</organism>
<feature type="region of interest" description="Disordered" evidence="6">
    <location>
        <begin position="2564"/>
        <end position="2638"/>
    </location>
</feature>
<feature type="compositionally biased region" description="Basic and acidic residues" evidence="6">
    <location>
        <begin position="988"/>
        <end position="998"/>
    </location>
</feature>
<feature type="region of interest" description="Disordered" evidence="6">
    <location>
        <begin position="1184"/>
        <end position="1206"/>
    </location>
</feature>
<feature type="compositionally biased region" description="Pro residues" evidence="6">
    <location>
        <begin position="1400"/>
        <end position="1409"/>
    </location>
</feature>
<dbReference type="Gene3D" id="1.10.510.10">
    <property type="entry name" value="Transferase(Phosphotransferase) domain 1"/>
    <property type="match status" value="1"/>
</dbReference>
<dbReference type="KEGG" id="lmat:92517833"/>
<keyword evidence="7" id="KW-1133">Transmembrane helix</keyword>
<evidence type="ECO:0000256" key="3">
    <source>
        <dbReference type="ARBA" id="ARBA00022777"/>
    </source>
</evidence>
<dbReference type="PANTHER" id="PTHR48016:SF56">
    <property type="entry name" value="MAPKK KINASE"/>
    <property type="match status" value="1"/>
</dbReference>
<feature type="compositionally biased region" description="Polar residues" evidence="6">
    <location>
        <begin position="2012"/>
        <end position="2023"/>
    </location>
</feature>
<feature type="binding site" evidence="5">
    <location>
        <position position="2674"/>
    </location>
    <ligand>
        <name>ATP</name>
        <dbReference type="ChEBI" id="CHEBI:30616"/>
    </ligand>
</feature>
<dbReference type="FunFam" id="1.10.510.10:FF:001505">
    <property type="entry name" value="Protein kinase, putative"/>
    <property type="match status" value="1"/>
</dbReference>
<feature type="region of interest" description="Disordered" evidence="6">
    <location>
        <begin position="953"/>
        <end position="1010"/>
    </location>
</feature>
<accession>A0A836HM96</accession>
<dbReference type="PROSITE" id="PS00107">
    <property type="entry name" value="PROTEIN_KINASE_ATP"/>
    <property type="match status" value="1"/>
</dbReference>
<feature type="compositionally biased region" description="Polar residues" evidence="6">
    <location>
        <begin position="766"/>
        <end position="775"/>
    </location>
</feature>
<feature type="region of interest" description="Disordered" evidence="6">
    <location>
        <begin position="724"/>
        <end position="789"/>
    </location>
</feature>
<feature type="compositionally biased region" description="Low complexity" evidence="6">
    <location>
        <begin position="678"/>
        <end position="688"/>
    </location>
</feature>
<keyword evidence="4 5" id="KW-0067">ATP-binding</keyword>
<feature type="compositionally biased region" description="Polar residues" evidence="6">
    <location>
        <begin position="1184"/>
        <end position="1193"/>
    </location>
</feature>
<feature type="transmembrane region" description="Helical" evidence="7">
    <location>
        <begin position="325"/>
        <end position="346"/>
    </location>
</feature>
<dbReference type="PROSITE" id="PS50011">
    <property type="entry name" value="PROTEIN_KINASE_DOM"/>
    <property type="match status" value="1"/>
</dbReference>
<feature type="domain" description="FHA" evidence="8">
    <location>
        <begin position="2428"/>
        <end position="2501"/>
    </location>
</feature>
<feature type="compositionally biased region" description="Pro residues" evidence="6">
    <location>
        <begin position="734"/>
        <end position="750"/>
    </location>
</feature>
<feature type="region of interest" description="Disordered" evidence="6">
    <location>
        <begin position="2814"/>
        <end position="2840"/>
    </location>
</feature>
<dbReference type="InterPro" id="IPR008271">
    <property type="entry name" value="Ser/Thr_kinase_AS"/>
</dbReference>
<keyword evidence="11" id="KW-1185">Reference proteome</keyword>
<keyword evidence="1" id="KW-0808">Transferase</keyword>
<feature type="transmembrane region" description="Helical" evidence="7">
    <location>
        <begin position="394"/>
        <end position="418"/>
    </location>
</feature>
<dbReference type="OrthoDB" id="273861at2759"/>
<evidence type="ECO:0000256" key="6">
    <source>
        <dbReference type="SAM" id="MobiDB-lite"/>
    </source>
</evidence>
<feature type="region of interest" description="Disordered" evidence="6">
    <location>
        <begin position="2266"/>
        <end position="2327"/>
    </location>
</feature>
<evidence type="ECO:0000313" key="11">
    <source>
        <dbReference type="Proteomes" id="UP000673552"/>
    </source>
</evidence>
<dbReference type="InterPro" id="IPR050538">
    <property type="entry name" value="MAP_kinase_kinase_kinase"/>
</dbReference>
<evidence type="ECO:0000313" key="10">
    <source>
        <dbReference type="EMBL" id="KAG5486720.1"/>
    </source>
</evidence>